<keyword evidence="2" id="KW-0964">Secreted</keyword>
<dbReference type="OrthoDB" id="218680at2"/>
<dbReference type="Gene3D" id="2.160.20.10">
    <property type="entry name" value="Single-stranded right-handed beta-helix, Pectin lyase-like"/>
    <property type="match status" value="1"/>
</dbReference>
<evidence type="ECO:0000259" key="5">
    <source>
        <dbReference type="SMART" id="SM00912"/>
    </source>
</evidence>
<dbReference type="InterPro" id="IPR012334">
    <property type="entry name" value="Pectin_lyas_fold"/>
</dbReference>
<dbReference type="InterPro" id="IPR050909">
    <property type="entry name" value="Bact_Autotransporter_VF"/>
</dbReference>
<dbReference type="InterPro" id="IPR011050">
    <property type="entry name" value="Pectin_lyase_fold/virulence"/>
</dbReference>
<dbReference type="SUPFAM" id="SSF51126">
    <property type="entry name" value="Pectin lyase-like"/>
    <property type="match status" value="1"/>
</dbReference>
<feature type="region of interest" description="Disordered" evidence="4">
    <location>
        <begin position="1"/>
        <end position="23"/>
    </location>
</feature>
<feature type="domain" description="Filamentous haemagglutinin FhaB/tRNA nuclease CdiA-like TPS" evidence="5">
    <location>
        <begin position="144"/>
        <end position="260"/>
    </location>
</feature>
<dbReference type="EMBL" id="SJOI01000001">
    <property type="protein sequence ID" value="TCL05858.1"/>
    <property type="molecule type" value="Genomic_DNA"/>
</dbReference>
<organism evidence="6 7">
    <name type="scientific">Sodalis ligni</name>
    <dbReference type="NCBI Taxonomy" id="2697027"/>
    <lineage>
        <taxon>Bacteria</taxon>
        <taxon>Pseudomonadati</taxon>
        <taxon>Pseudomonadota</taxon>
        <taxon>Gammaproteobacteria</taxon>
        <taxon>Enterobacterales</taxon>
        <taxon>Bruguierivoracaceae</taxon>
        <taxon>Sodalis</taxon>
    </lineage>
</organism>
<proteinExistence type="predicted"/>
<sequence length="4161" mass="423425">MYQGTTAAGNENAATSRKTRLQSKPGFRKTFRLSPLAYTFSLILLSGGAQAAGPRPFSGDWFAVKGATRAATAASARSGGLPGMTPTLAQQQQANAQLARSIANLGQTAAAIAAQQAQQAAARQAALNAPGGVPDGLVSGGLQVDNNPATRGWSNAEAPSQSGANGHTTVSINQTQDKAILNWETFNVGKNTEVDFHQQANWAVLNRVNDPQARPSQIQGQIKGDGTVMLVNRNGVIFSGTSQVDTRNLVVAAANIADSQFNTGGLYVDTTATQATFTDAFGKVQVQSGARLQTATPGVSTESGGYVLLLGGEVENAGNIITPRGQTSLAAGDSFFIREGNGTNGNATATTRGNEVATAWNVSGGNSGAVINSGLIQSATGDISMIGHDVRQNGVVLATTSVATRGTVHLLNSAADTNGSVTLGQGSTTAVLLDNTSTVALDAQRDAGLPVNDSIGNLLGGHFDNLSAVIDTPGQSRVEIVSGGNVDFQSGSITLATGGQVAVTAGKRSLVRDGSIIDVSGAVGVQVAMEANSVLVNVQGNEQRDASVNRDDASLNNSSVWVDTRELVFVPAGTNGYATDRWYTAGGLLEVSGYLGTRGHSVGEWMAQGGTVTVTGSDLVTRSGSNINLSGGTLDVQTGYINLSWLKGSDGRLYEVSTAPGDLLYAGLYRGFESDHLRWGKENTAYFYNPLIAPRRRLENGYTVGRDAGKLVIGTRNAVLEGEQIGATFQGDRQTAAPQATLDGYSQSQTAVARGAQLIVGDYRPYFDSASGTFNSTLNANANTLQHVVVGQNQQDIADSLDLTTVLPTDRQGTLYLDSDRVNGYQLGSLKLAANQSVLVNGDLQVQAGGEIGLYGPQVDIQANLTSHAGSIALGNVIDQFAGTVIQPVQIGSRTGPIAVTVADGVQLDARGIWSNLQSTLDDAAGLAHIKGGRVAIRNTGDITLDAGSLITVDAGAARLADGTLRGGAGGDVTLATLNLAGATGQLDLAGAIHGYGFAGNGTLTLEGDKVLIGAPTQPLDKGVLNISEDFFDKGFAHYQVIGNRGLTVADGTQVDAQVPVYRFNDTGLQSASGEQPADLLALWTPPQYQEDPVHGILTRREGASLTLQAGTTSSTDHDATLSIGQGAHIGVDDGQSITVLSRGSIDIDGQLTAHGGTISVNVLMPALDPGKPLINQSQNSSTSHDRTLRLGSNAVLDVSGTAHSAIDARGRRYGMVDDGGTILVGSALSLDQGAALAPDLFVVLEKGSLLEASGSQATFDLPGQGTTLVASQGGNITLSSAVGLYLDGDLHAAAGGAGAAGGSLSVGLESDLYALGDTVALRARELVLSQTRQPETDLAGGLLYGHGNLSVEQIEDGGFANLALLSRGMITFDGDLSLGLSQSLSLYSGGLGLAAGTALDARVNLAAPYVLLAGLGNFASSDSQHGFGGGGGGISTQVTQAQLNVNAGLIDVRDHVSFGDGGTKASLGSAPAIDRAGFADIELHSQGDLRFLHSVNPDGGGASTQLITTGDLKLIAAQLYPATQASAEARAAHLTVGRNSDVDPAVPFSVFGSLMLTGTTVDQGGVVRAPLGNLEIGGTSLGAAPSTQVNLLPGSLTSISGAGLVMPYGGTVDGLTYNYNGTSLSDTLLAANSPMRSNVSLSGQSIDVQSGAVLDLSGGGDIRGGGFVSGRGGSTDARNYPLVQIGENSGFVLPGLSSNPVYAIIPGVQVGAAPIAAESGAGTPRVGQQITLEVGVPGLPAGVYTLLPSTYALLPGAYRVELNGLAAKGSTQVATAMRNGSWTVSGKTSVVGTHIQDSVSSQFILTSADTLRHYSQYNETSLAQFLIADAARLGVPRSTLPADAGRLTLNLSTNRTDRPSFTFDGIGRYAAAEGGFGSIAAVLAHAPLEILADGAAPTAGFDGVSISGSALNDIGASSLRIGSAGSRAYGQGGNFISLANSGIDTIVLRSGAVLSAPEVLLVTGTVTGGIVIEQGASINTLGRGAPAYDSLDGFIYNPGQSSVLAVSNGWLDMLAPTAATPTNPNRGPGQILIGTCLLTCTGQTQLYSEGTIVAATDNTFELDSDVRFGTRNLTLAVGTINAGSVTDLAAVSANNLLPKGLTLNQDVLDRLLRGDPEHAAPALETLTLTASQALNFYGSVALDTLDPVTGKSLMANLILGTPAIYGYGTADDVASIRTGNLIWNGALTAPGNVVTGGAGTGSGRLSLQAERIELGYGPRSQPTDQSSFDRLILGFANVELAASDRLTANHQGGLTVYQSQGDYVAGKGYTYSGGNLSILTPLVTGEAGSISRITVGGALNLAAPTGSTAGAVTLSNEALGAELDFSAGSIDLNTAVVLPSGKLTLSSTDDLTLGDAARIDMAGRTVTFNDIDKYSWGGDLNLQSLKGDIRQAAGSRIDLSATNNYAGHLSAVALDAAAGVVSLQGQIVAGSSGYYDAGGTLVPYASGAISIQAQRLGDDGTQSSQFAALNQRLNAGQVFGTRSFQLKQGDLTIGDDVKANQVEVSVDGGLLSVNGLIDASGERVGSIRLAGKQGLTLGNGAVLDAHGSVLRVDSYGLIIDSPNRAVVELNSGDGTLTLASGSRIDLRHGTNVAGDGQARGTLELNAPRLGGDNLGDIDIDAQRGLTIQGAKSIALNAVRRYTDAPDGTDPAASGRPYQVIDQAYLDAKNADSLVFMGAALNNSALLNGKLAGLTDVAYTDTFHLRPGVEIVSKTADGDLIVRGDLDLSGYRYASLNPNNQQTLVYGSGEPGSLVIRAGGNLDIYGSISDGFAPPPDTQDDNGWLLTEGPQLFGGDVVVPGSGITLFDGTAFPAGRVLNYDLPIQGKTLAAGTVLPVNAPLAQSITLPVGTVLSGAILNPDSSVAVAAGTMLTQPLTLGAGMLLGAGFRLVDGTSIGAVTWPHGVPLPSAAVVQSGPDMVLLAGNLALQMGALIPSTTDVKLGGVDSVELRVPGTFGQGRNWAVAPLLPEGSQSWSLRLVAGADTSAADTRATNPYSTGELRLADTHYGMKAVPKSGGFVWTADGVAGWGDPSVNVGDPLDPIALGWATICDDNPTWCAPAGTDYGLEPANSRVSVVRTGTGDLDLLAGGAISMNSLYGVYTAGTASPVAAAYNQPRGRGADGKVLSDSLGGYEDLVDGSSTSLYQAWYPEDGGNLLLKAGGNLTGDALSRTIISGPTKQLASDSVGNWLWRQGSGQALAEADTLPTAWWINFGTYVDSSGSTLQAAFTGFGTLGGGNLDVKVGGDAGTITALGDSVGGTASAKAPRSQGLILAVGSTGRVGTDGKLMLTGGGDLSLQVGGGVNPTLSARNPRAGYSPDSNLAPPVHDLQGTLVNLRGTIQVQAGAIGGIGEVYGPDKGNNDPTESRAFDPYKATSASATGGLVVIPGDATASLSTRGDLVLGGAADPGRVPLVSTSPFTAQGIDYSEGGSTWFSLWTANTAIDLFSAGGNLTPSTLAGEIGTSSSSLPLTGLDTSPTDGRFVYPSILRAVAASGSLYYGASALSSGGFTGAVANSYPLLLAPSAHGELQFLAQDSIYAGGYTVTQSGAAASALASPFAPGFLGEVPVLNGINLQIVTTQREDGIKSASSNGRFSLFAFGGDTASASRGAVDPARFYAVNGDLVGITSGAVINFADTRGGATWYEGGAPVWMMAGRDIVNSGLSSGGAAELNNGVGFNSSPAGNLFVHDDPTDISLVSAGRDIIYSSFNIAGPGTLVVSAGRDIRMEDKASITSLGAVAPNDTRPGASLLLQAGASGADFSGFAERYLNPENLAISGTPLADQPGKVVKTYDSELSQWLLLRYGFNGDAEQCRAYFAALPVLEQGLFARQVYFAELKAGGIEYNEVDGPRQGSYLRGREAIAALFPDKDVAGNIINYKGDVILYGTSGIHTNFGGDIQILTPGGQQVFGIEGTAPPSTAGVVTQGSGNIQLYAKDSILLGQSRILTTFGGSILGWSAEGDINAGRGSKTTVVFTPPKRTYDNWGNVTLSPQVPSTGAGIATLNPIPEVPPGDIDLIAPLGTIDAGEAGIRVSGNVNIAALHVVNAANIQVQGKSTGVPVVGAVNTGALTSASQAAGSAVQAAEQISRQAQRNQPSIINVEILGYGNERLAASGVSAPTAAAGADAAASGYDAHSPLKVLGLGKLDATQLNQLTAQEKNNLL</sequence>
<dbReference type="GO" id="GO:0005576">
    <property type="term" value="C:extracellular region"/>
    <property type="evidence" value="ECO:0007669"/>
    <property type="project" value="UniProtKB-SubCell"/>
</dbReference>
<keyword evidence="7" id="KW-1185">Reference proteome</keyword>
<dbReference type="InterPro" id="IPR008638">
    <property type="entry name" value="FhaB/CdiA-like_TPS"/>
</dbReference>
<evidence type="ECO:0000256" key="3">
    <source>
        <dbReference type="ARBA" id="ARBA00022729"/>
    </source>
</evidence>
<keyword evidence="3" id="KW-0732">Signal</keyword>
<dbReference type="Pfam" id="PF05860">
    <property type="entry name" value="TPS"/>
    <property type="match status" value="1"/>
</dbReference>
<gene>
    <name evidence="6" type="ORF">EZJ58_4080</name>
</gene>
<feature type="compositionally biased region" description="Low complexity" evidence="4">
    <location>
        <begin position="1"/>
        <end position="15"/>
    </location>
</feature>
<evidence type="ECO:0000256" key="2">
    <source>
        <dbReference type="ARBA" id="ARBA00022525"/>
    </source>
</evidence>
<comment type="caution">
    <text evidence="6">The sequence shown here is derived from an EMBL/GenBank/DDBJ whole genome shotgun (WGS) entry which is preliminary data.</text>
</comment>
<dbReference type="Pfam" id="PF12545">
    <property type="entry name" value="DUF3739"/>
    <property type="match status" value="1"/>
</dbReference>
<evidence type="ECO:0000256" key="4">
    <source>
        <dbReference type="SAM" id="MobiDB-lite"/>
    </source>
</evidence>
<reference evidence="6 7" key="1">
    <citation type="submission" date="2019-02" db="EMBL/GenBank/DDBJ databases">
        <title>Investigation of anaerobic lignin degradation for improved lignocellulosic biofuels.</title>
        <authorList>
            <person name="Deangelis K."/>
        </authorList>
    </citation>
    <scope>NUCLEOTIDE SEQUENCE [LARGE SCALE GENOMIC DNA]</scope>
    <source>
        <strain evidence="6 7">159R</strain>
    </source>
</reference>
<protein>
    <submittedName>
        <fullName evidence="6">Filamentous hemagglutinin family protein</fullName>
    </submittedName>
</protein>
<dbReference type="Proteomes" id="UP000294555">
    <property type="component" value="Unassembled WGS sequence"/>
</dbReference>
<evidence type="ECO:0000313" key="7">
    <source>
        <dbReference type="Proteomes" id="UP000294555"/>
    </source>
</evidence>
<dbReference type="PANTHER" id="PTHR12338">
    <property type="entry name" value="AUTOTRANSPORTER"/>
    <property type="match status" value="1"/>
</dbReference>
<dbReference type="PANTHER" id="PTHR12338:SF8">
    <property type="entry name" value="HEME_HEMOPEXIN-BINDING PROTEIN"/>
    <property type="match status" value="1"/>
</dbReference>
<dbReference type="SMART" id="SM00912">
    <property type="entry name" value="Haemagg_act"/>
    <property type="match status" value="1"/>
</dbReference>
<dbReference type="RefSeq" id="WP_132924780.1">
    <property type="nucleotide sequence ID" value="NZ_SJOI01000001.1"/>
</dbReference>
<feature type="region of interest" description="Disordered" evidence="4">
    <location>
        <begin position="149"/>
        <end position="168"/>
    </location>
</feature>
<comment type="subcellular location">
    <subcellularLocation>
        <location evidence="1">Secreted</location>
    </subcellularLocation>
</comment>
<dbReference type="InterPro" id="IPR021026">
    <property type="entry name" value="Filamn_hemagglutn_DUF3739"/>
</dbReference>
<accession>A0A4V2Q394</accession>
<evidence type="ECO:0000256" key="1">
    <source>
        <dbReference type="ARBA" id="ARBA00004613"/>
    </source>
</evidence>
<evidence type="ECO:0000313" key="6">
    <source>
        <dbReference type="EMBL" id="TCL05858.1"/>
    </source>
</evidence>
<name>A0A4V2Q394_9GAMM</name>
<dbReference type="NCBIfam" id="TIGR01901">
    <property type="entry name" value="adhes_NPXG"/>
    <property type="match status" value="1"/>
</dbReference>